<comment type="subcellular location">
    <subcellularLocation>
        <location evidence="1">Cell membrane</location>
        <topology evidence="1">Multi-pass membrane protein</topology>
    </subcellularLocation>
</comment>
<evidence type="ECO:0000313" key="9">
    <source>
        <dbReference type="EMBL" id="KAH8700791.1"/>
    </source>
</evidence>
<evidence type="ECO:0000256" key="8">
    <source>
        <dbReference type="SAM" id="Phobius"/>
    </source>
</evidence>
<keyword evidence="6 8" id="KW-0472">Membrane</keyword>
<keyword evidence="5 8" id="KW-1133">Transmembrane helix</keyword>
<dbReference type="EMBL" id="JAJTJA010000004">
    <property type="protein sequence ID" value="KAH8700791.1"/>
    <property type="molecule type" value="Genomic_DNA"/>
</dbReference>
<name>A0AAD4Q2W2_9EURO</name>
<reference evidence="9" key="1">
    <citation type="submission" date="2021-12" db="EMBL/GenBank/DDBJ databases">
        <title>Convergent genome expansion in fungi linked to evolution of root-endophyte symbiosis.</title>
        <authorList>
            <consortium name="DOE Joint Genome Institute"/>
            <person name="Ke Y.-H."/>
            <person name="Bonito G."/>
            <person name="Liao H.-L."/>
            <person name="Looney B."/>
            <person name="Rojas-Flechas A."/>
            <person name="Nash J."/>
            <person name="Hameed K."/>
            <person name="Schadt C."/>
            <person name="Martin F."/>
            <person name="Crous P.W."/>
            <person name="Miettinen O."/>
            <person name="Magnuson J.K."/>
            <person name="Labbe J."/>
            <person name="Jacobson D."/>
            <person name="Doktycz M.J."/>
            <person name="Veneault-Fourrey C."/>
            <person name="Kuo A."/>
            <person name="Mondo S."/>
            <person name="Calhoun S."/>
            <person name="Riley R."/>
            <person name="Ohm R."/>
            <person name="LaButti K."/>
            <person name="Andreopoulos B."/>
            <person name="Pangilinan J."/>
            <person name="Nolan M."/>
            <person name="Tritt A."/>
            <person name="Clum A."/>
            <person name="Lipzen A."/>
            <person name="Daum C."/>
            <person name="Barry K."/>
            <person name="Grigoriev I.V."/>
            <person name="Vilgalys R."/>
        </authorList>
    </citation>
    <scope>NUCLEOTIDE SEQUENCE</scope>
    <source>
        <strain evidence="9">PMI_201</strain>
    </source>
</reference>
<sequence>MIDGSTFSSHISALRSLIHGRRLRLNRGNDGQISLSDNLSDVSFRAWDIGFTAFSGRYQELFAICQALPGPGSTKMLFCLILSRAGFILVVAVFYMEVKRISLMSLPGARGMYTLSFGVQHISDILLSPVYSLLFGFNSSTVGIIALAAVQLAEKAIRDKLPRILAIFGACAAMCYNTLWYFPLLMVIGGLATVIWDGWMSQRIRILKAKLKQRRSILDYTTKKCDCCRNPSLENPQTPPERSSDQDQQQYQHQASSDHAIRVQVGIAIVVLFFASYIGVLVGCSVKLTPALALDLFANTYLAGTIIFGGGPIVIPLLRSYILGPELVSSPQLQVRGVPWCAFLQSIPFPTIFGSLLGFLGILLPGIALTVAVQSFWRALRNKWVNDLLRGVNATAVGLYLTSQDASGQSLGRDP</sequence>
<keyword evidence="3" id="KW-1003">Cell membrane</keyword>
<evidence type="ECO:0000256" key="2">
    <source>
        <dbReference type="ARBA" id="ARBA00005262"/>
    </source>
</evidence>
<feature type="transmembrane region" description="Helical" evidence="8">
    <location>
        <begin position="261"/>
        <end position="284"/>
    </location>
</feature>
<organism evidence="9 10">
    <name type="scientific">Talaromyces proteolyticus</name>
    <dbReference type="NCBI Taxonomy" id="1131652"/>
    <lineage>
        <taxon>Eukaryota</taxon>
        <taxon>Fungi</taxon>
        <taxon>Dikarya</taxon>
        <taxon>Ascomycota</taxon>
        <taxon>Pezizomycotina</taxon>
        <taxon>Eurotiomycetes</taxon>
        <taxon>Eurotiomycetidae</taxon>
        <taxon>Eurotiales</taxon>
        <taxon>Trichocomaceae</taxon>
        <taxon>Talaromyces</taxon>
        <taxon>Talaromyces sect. Bacilispori</taxon>
    </lineage>
</organism>
<dbReference type="Pfam" id="PF02417">
    <property type="entry name" value="Chromate_transp"/>
    <property type="match status" value="2"/>
</dbReference>
<evidence type="ECO:0000256" key="7">
    <source>
        <dbReference type="SAM" id="MobiDB-lite"/>
    </source>
</evidence>
<evidence type="ECO:0000256" key="1">
    <source>
        <dbReference type="ARBA" id="ARBA00004651"/>
    </source>
</evidence>
<dbReference type="AlphaFoldDB" id="A0AAD4Q2W2"/>
<evidence type="ECO:0000256" key="5">
    <source>
        <dbReference type="ARBA" id="ARBA00022989"/>
    </source>
</evidence>
<dbReference type="GO" id="GO:0005886">
    <property type="term" value="C:plasma membrane"/>
    <property type="evidence" value="ECO:0007669"/>
    <property type="project" value="UniProtKB-SubCell"/>
</dbReference>
<accession>A0AAD4Q2W2</accession>
<dbReference type="InterPro" id="IPR003370">
    <property type="entry name" value="Chromate_transpt"/>
</dbReference>
<feature type="transmembrane region" description="Helical" evidence="8">
    <location>
        <begin position="165"/>
        <end position="196"/>
    </location>
</feature>
<keyword evidence="10" id="KW-1185">Reference proteome</keyword>
<evidence type="ECO:0000256" key="4">
    <source>
        <dbReference type="ARBA" id="ARBA00022692"/>
    </source>
</evidence>
<dbReference type="PANTHER" id="PTHR33567">
    <property type="entry name" value="CHROMATE ION TRANSPORTER (EUROFUNG)"/>
    <property type="match status" value="1"/>
</dbReference>
<dbReference type="RefSeq" id="XP_046074497.1">
    <property type="nucleotide sequence ID" value="XM_046221725.1"/>
</dbReference>
<comment type="similarity">
    <text evidence="2">Belongs to the chromate ion transporter (CHR) (TC 2.A.51) family.</text>
</comment>
<gene>
    <name evidence="9" type="ORF">BGW36DRAFT_447603</name>
</gene>
<feature type="transmembrane region" description="Helical" evidence="8">
    <location>
        <begin position="76"/>
        <end position="96"/>
    </location>
</feature>
<evidence type="ECO:0000256" key="6">
    <source>
        <dbReference type="ARBA" id="ARBA00023136"/>
    </source>
</evidence>
<feature type="transmembrane region" description="Helical" evidence="8">
    <location>
        <begin position="352"/>
        <end position="373"/>
    </location>
</feature>
<feature type="region of interest" description="Disordered" evidence="7">
    <location>
        <begin position="231"/>
        <end position="251"/>
    </location>
</feature>
<keyword evidence="4 8" id="KW-0812">Transmembrane</keyword>
<comment type="caution">
    <text evidence="9">The sequence shown here is derived from an EMBL/GenBank/DDBJ whole genome shotgun (WGS) entry which is preliminary data.</text>
</comment>
<protein>
    <submittedName>
        <fullName evidence="9">Uncharacterized protein</fullName>
    </submittedName>
</protein>
<evidence type="ECO:0000256" key="3">
    <source>
        <dbReference type="ARBA" id="ARBA00022475"/>
    </source>
</evidence>
<dbReference type="GO" id="GO:0015109">
    <property type="term" value="F:chromate transmembrane transporter activity"/>
    <property type="evidence" value="ECO:0007669"/>
    <property type="project" value="InterPro"/>
</dbReference>
<dbReference type="Proteomes" id="UP001201262">
    <property type="component" value="Unassembled WGS sequence"/>
</dbReference>
<feature type="transmembrane region" description="Helical" evidence="8">
    <location>
        <begin position="296"/>
        <end position="318"/>
    </location>
</feature>
<dbReference type="PANTHER" id="PTHR33567:SF3">
    <property type="entry name" value="CHROMATE ION TRANSPORTER (EUROFUNG)"/>
    <property type="match status" value="1"/>
</dbReference>
<evidence type="ECO:0000313" key="10">
    <source>
        <dbReference type="Proteomes" id="UP001201262"/>
    </source>
</evidence>
<feature type="transmembrane region" description="Helical" evidence="8">
    <location>
        <begin position="130"/>
        <end position="153"/>
    </location>
</feature>
<dbReference type="GeneID" id="70252012"/>
<proteinExistence type="inferred from homology"/>